<evidence type="ECO:0000259" key="2">
    <source>
        <dbReference type="Pfam" id="PF13477"/>
    </source>
</evidence>
<dbReference type="CDD" id="cd03801">
    <property type="entry name" value="GT4_PimA-like"/>
    <property type="match status" value="1"/>
</dbReference>
<dbReference type="PANTHER" id="PTHR45947:SF3">
    <property type="entry name" value="SULFOQUINOVOSYL TRANSFERASE SQD2"/>
    <property type="match status" value="1"/>
</dbReference>
<dbReference type="Proteomes" id="UP000831782">
    <property type="component" value="Chromosome"/>
</dbReference>
<gene>
    <name evidence="3" type="ORF">MUN88_09810</name>
</gene>
<dbReference type="InterPro" id="IPR028098">
    <property type="entry name" value="Glyco_trans_4-like_N"/>
</dbReference>
<dbReference type="RefSeq" id="WP_244723875.1">
    <property type="nucleotide sequence ID" value="NZ_CP095072.1"/>
</dbReference>
<evidence type="ECO:0000313" key="3">
    <source>
        <dbReference type="EMBL" id="UOQ50325.1"/>
    </source>
</evidence>
<dbReference type="Gene3D" id="3.40.50.2000">
    <property type="entry name" value="Glycogen Phosphorylase B"/>
    <property type="match status" value="2"/>
</dbReference>
<dbReference type="EMBL" id="CP095072">
    <property type="protein sequence ID" value="UOQ50325.1"/>
    <property type="molecule type" value="Genomic_DNA"/>
</dbReference>
<proteinExistence type="predicted"/>
<name>A0ABY4F1B2_9BACI</name>
<feature type="domain" description="Glycosyltransferase subfamily 4-like N-terminal" evidence="2">
    <location>
        <begin position="2"/>
        <end position="138"/>
    </location>
</feature>
<dbReference type="InterPro" id="IPR001296">
    <property type="entry name" value="Glyco_trans_1"/>
</dbReference>
<protein>
    <submittedName>
        <fullName evidence="3">Glycosyltransferase family 4 protein</fullName>
    </submittedName>
</protein>
<organism evidence="3 4">
    <name type="scientific">Gracilibacillus caseinilyticus</name>
    <dbReference type="NCBI Taxonomy" id="2932256"/>
    <lineage>
        <taxon>Bacteria</taxon>
        <taxon>Bacillati</taxon>
        <taxon>Bacillota</taxon>
        <taxon>Bacilli</taxon>
        <taxon>Bacillales</taxon>
        <taxon>Bacillaceae</taxon>
        <taxon>Gracilibacillus</taxon>
    </lineage>
</organism>
<keyword evidence="4" id="KW-1185">Reference proteome</keyword>
<evidence type="ECO:0000259" key="1">
    <source>
        <dbReference type="Pfam" id="PF00534"/>
    </source>
</evidence>
<dbReference type="Pfam" id="PF13477">
    <property type="entry name" value="Glyco_trans_4_2"/>
    <property type="match status" value="1"/>
</dbReference>
<sequence length="361" mass="41407">MKICYLADINNYHTKKWVEYFSSIGHEIIVISLANGQIKNCKSYCFGFSNVKHTSLFKKVKYLTYIKKIKEILKKEKPDLLHAHYASSYGLLSVLSGYKPSIVSLWGSDILLFPKKTFIHKFIITRVLNGDNFLFSTSDYMISESKQYLKKNKQIHLTPFGVNTNKFKPVENKDKKNETFIIGVNKSLETISGIDVLLKAFNQFMKKNDRPQVELRIAGKGSKKGYFLDLCKELSIEKYVKFYGYLNEDEVVKFLQDLDLAVYPSRSESFGVSAVEAQACGIPVIASDVDGFKESTMPGETALLFESENELELCHKIQILYRNQAKRKSMSQKAIGFVIDKFNLRNNFNEVEIKYIEISNS</sequence>
<dbReference type="Pfam" id="PF00534">
    <property type="entry name" value="Glycos_transf_1"/>
    <property type="match status" value="1"/>
</dbReference>
<dbReference type="InterPro" id="IPR050194">
    <property type="entry name" value="Glycosyltransferase_grp1"/>
</dbReference>
<dbReference type="SUPFAM" id="SSF53756">
    <property type="entry name" value="UDP-Glycosyltransferase/glycogen phosphorylase"/>
    <property type="match status" value="1"/>
</dbReference>
<dbReference type="PANTHER" id="PTHR45947">
    <property type="entry name" value="SULFOQUINOVOSYL TRANSFERASE SQD2"/>
    <property type="match status" value="1"/>
</dbReference>
<evidence type="ECO:0000313" key="4">
    <source>
        <dbReference type="Proteomes" id="UP000831782"/>
    </source>
</evidence>
<reference evidence="3 4" key="1">
    <citation type="submission" date="2022-04" db="EMBL/GenBank/DDBJ databases">
        <title>Gracilibacillus sp. isolated from saltern.</title>
        <authorList>
            <person name="Won M."/>
            <person name="Lee C.-M."/>
            <person name="Woen H.-Y."/>
            <person name="Kwon S.-W."/>
        </authorList>
    </citation>
    <scope>NUCLEOTIDE SEQUENCE [LARGE SCALE GENOMIC DNA]</scope>
    <source>
        <strain evidence="3 4">SSWR10-1</strain>
    </source>
</reference>
<accession>A0ABY4F1B2</accession>
<feature type="domain" description="Glycosyl transferase family 1" evidence="1">
    <location>
        <begin position="173"/>
        <end position="334"/>
    </location>
</feature>